<reference evidence="2 3" key="1">
    <citation type="submission" date="2017-06" db="EMBL/GenBank/DDBJ databases">
        <title>Genome sequencing of cyanobaciteial culture collection at National Institute for Environmental Studies (NIES).</title>
        <authorList>
            <person name="Hirose Y."/>
            <person name="Shimura Y."/>
            <person name="Fujisawa T."/>
            <person name="Nakamura Y."/>
            <person name="Kawachi M."/>
        </authorList>
    </citation>
    <scope>NUCLEOTIDE SEQUENCE [LARGE SCALE GENOMIC DNA]</scope>
    <source>
        <strain evidence="2 3">NIES-806</strain>
    </source>
</reference>
<dbReference type="Proteomes" id="UP000218702">
    <property type="component" value="Chromosome"/>
</dbReference>
<dbReference type="KEGG" id="dcm:NIES806_23950"/>
<protein>
    <submittedName>
        <fullName evidence="2">Uncharacterized protein</fullName>
    </submittedName>
</protein>
<keyword evidence="3" id="KW-1185">Reference proteome</keyword>
<proteinExistence type="predicted"/>
<keyword evidence="1" id="KW-0175">Coiled coil</keyword>
<name>A0A1Z4V429_9CYAN</name>
<dbReference type="AlphaFoldDB" id="A0A1Z4V429"/>
<feature type="coiled-coil region" evidence="1">
    <location>
        <begin position="6"/>
        <end position="33"/>
    </location>
</feature>
<dbReference type="OrthoDB" id="7595944at2"/>
<sequence length="66" mass="8026">MPLQKMTQQEPEREALEKVRQKLEDEFISQKDLYFIVRNQQIYPNSFMIIGIFYPPKVNFEQLSLF</sequence>
<accession>A0A1Z4V429</accession>
<evidence type="ECO:0000313" key="3">
    <source>
        <dbReference type="Proteomes" id="UP000218702"/>
    </source>
</evidence>
<organism evidence="2 3">
    <name type="scientific">Dolichospermum compactum NIES-806</name>
    <dbReference type="NCBI Taxonomy" id="1973481"/>
    <lineage>
        <taxon>Bacteria</taxon>
        <taxon>Bacillati</taxon>
        <taxon>Cyanobacteriota</taxon>
        <taxon>Cyanophyceae</taxon>
        <taxon>Nostocales</taxon>
        <taxon>Aphanizomenonaceae</taxon>
        <taxon>Dolichospermum</taxon>
        <taxon>Dolichospermum compactum</taxon>
    </lineage>
</organism>
<evidence type="ECO:0000313" key="2">
    <source>
        <dbReference type="EMBL" id="BAZ86184.1"/>
    </source>
</evidence>
<evidence type="ECO:0000256" key="1">
    <source>
        <dbReference type="SAM" id="Coils"/>
    </source>
</evidence>
<dbReference type="EMBL" id="AP018316">
    <property type="protein sequence ID" value="BAZ86184.1"/>
    <property type="molecule type" value="Genomic_DNA"/>
</dbReference>
<gene>
    <name evidence="2" type="ORF">NIES806_23950</name>
</gene>